<dbReference type="RefSeq" id="WP_118232030.1">
    <property type="nucleotide sequence ID" value="NZ_JBGKQM010000002.1"/>
</dbReference>
<dbReference type="Proteomes" id="UP000286186">
    <property type="component" value="Unassembled WGS sequence"/>
</dbReference>
<evidence type="ECO:0000313" key="2">
    <source>
        <dbReference type="Proteomes" id="UP000286186"/>
    </source>
</evidence>
<sequence length="87" mass="10660">MQGWKLVYDRVCNNEKNWLKYQELNMKLEDEKTEEEKLICKYVSHIRLNRMELETNVEESRKQLLISDCNIITRKLEELLDKIGWEK</sequence>
<comment type="caution">
    <text evidence="1">The sequence shown here is derived from an EMBL/GenBank/DDBJ whole genome shotgun (WGS) entry which is preliminary data.</text>
</comment>
<name>A0A414R1H7_9FIRM</name>
<reference evidence="1 2" key="1">
    <citation type="submission" date="2018-08" db="EMBL/GenBank/DDBJ databases">
        <title>A genome reference for cultivated species of the human gut microbiota.</title>
        <authorList>
            <person name="Zou Y."/>
            <person name="Xue W."/>
            <person name="Luo G."/>
        </authorList>
    </citation>
    <scope>NUCLEOTIDE SEQUENCE [LARGE SCALE GENOMIC DNA]</scope>
    <source>
        <strain evidence="1 2">AM23-22</strain>
    </source>
</reference>
<protein>
    <submittedName>
        <fullName evidence="1">Uncharacterized protein</fullName>
    </submittedName>
</protein>
<gene>
    <name evidence="1" type="ORF">DW652_11185</name>
</gene>
<accession>A0A414R1H7</accession>
<evidence type="ECO:0000313" key="1">
    <source>
        <dbReference type="EMBL" id="RHF86896.1"/>
    </source>
</evidence>
<dbReference type="AlphaFoldDB" id="A0A414R1H7"/>
<dbReference type="EMBL" id="QRHR01000016">
    <property type="protein sequence ID" value="RHF86896.1"/>
    <property type="molecule type" value="Genomic_DNA"/>
</dbReference>
<organism evidence="1 2">
    <name type="scientific">Eubacterium ventriosum</name>
    <dbReference type="NCBI Taxonomy" id="39496"/>
    <lineage>
        <taxon>Bacteria</taxon>
        <taxon>Bacillati</taxon>
        <taxon>Bacillota</taxon>
        <taxon>Clostridia</taxon>
        <taxon>Eubacteriales</taxon>
        <taxon>Eubacteriaceae</taxon>
        <taxon>Eubacterium</taxon>
    </lineage>
</organism>
<proteinExistence type="predicted"/>